<gene>
    <name evidence="2" type="ORF">AV530_017921</name>
</gene>
<organism evidence="2 3">
    <name type="scientific">Patagioenas fasciata monilis</name>
    <dbReference type="NCBI Taxonomy" id="372326"/>
    <lineage>
        <taxon>Eukaryota</taxon>
        <taxon>Metazoa</taxon>
        <taxon>Chordata</taxon>
        <taxon>Craniata</taxon>
        <taxon>Vertebrata</taxon>
        <taxon>Euteleostomi</taxon>
        <taxon>Archelosauria</taxon>
        <taxon>Archosauria</taxon>
        <taxon>Dinosauria</taxon>
        <taxon>Saurischia</taxon>
        <taxon>Theropoda</taxon>
        <taxon>Coelurosauria</taxon>
        <taxon>Aves</taxon>
        <taxon>Neognathae</taxon>
        <taxon>Neoaves</taxon>
        <taxon>Columbimorphae</taxon>
        <taxon>Columbiformes</taxon>
        <taxon>Columbidae</taxon>
        <taxon>Patagioenas</taxon>
    </lineage>
</organism>
<dbReference type="Gene3D" id="3.40.50.410">
    <property type="entry name" value="von Willebrand factor, type A domain"/>
    <property type="match status" value="1"/>
</dbReference>
<dbReference type="InterPro" id="IPR036465">
    <property type="entry name" value="vWFA_dom_sf"/>
</dbReference>
<dbReference type="Pfam" id="PF00092">
    <property type="entry name" value="VWA"/>
    <property type="match status" value="1"/>
</dbReference>
<dbReference type="PROSITE" id="PS50234">
    <property type="entry name" value="VWFA"/>
    <property type="match status" value="1"/>
</dbReference>
<comment type="caution">
    <text evidence="2">The sequence shown here is derived from an EMBL/GenBank/DDBJ whole genome shotgun (WGS) entry which is preliminary data.</text>
</comment>
<dbReference type="EMBL" id="LSYS01008653">
    <property type="protein sequence ID" value="OPJ68108.1"/>
    <property type="molecule type" value="Genomic_DNA"/>
</dbReference>
<dbReference type="STRING" id="372326.A0A1V4J7A5"/>
<dbReference type="AlphaFoldDB" id="A0A1V4J7A5"/>
<dbReference type="OrthoDB" id="5317514at2759"/>
<dbReference type="Proteomes" id="UP000190648">
    <property type="component" value="Unassembled WGS sequence"/>
</dbReference>
<evidence type="ECO:0000259" key="1">
    <source>
        <dbReference type="PROSITE" id="PS50234"/>
    </source>
</evidence>
<name>A0A1V4J7A5_PATFA</name>
<feature type="domain" description="VWFA" evidence="1">
    <location>
        <begin position="47"/>
        <end position="85"/>
    </location>
</feature>
<evidence type="ECO:0000313" key="3">
    <source>
        <dbReference type="Proteomes" id="UP000190648"/>
    </source>
</evidence>
<proteinExistence type="predicted"/>
<evidence type="ECO:0000313" key="2">
    <source>
        <dbReference type="EMBL" id="OPJ68108.1"/>
    </source>
</evidence>
<reference evidence="2 3" key="1">
    <citation type="submission" date="2016-02" db="EMBL/GenBank/DDBJ databases">
        <title>Band-tailed pigeon sequencing and assembly.</title>
        <authorList>
            <person name="Soares A.E."/>
            <person name="Novak B.J."/>
            <person name="Rice E.S."/>
            <person name="O'Connell B."/>
            <person name="Chang D."/>
            <person name="Weber S."/>
            <person name="Shapiro B."/>
        </authorList>
    </citation>
    <scope>NUCLEOTIDE SEQUENCE [LARGE SCALE GENOMIC DNA]</scope>
    <source>
        <strain evidence="2">BTP2013</strain>
        <tissue evidence="2">Blood</tissue>
    </source>
</reference>
<dbReference type="InterPro" id="IPR002035">
    <property type="entry name" value="VWF_A"/>
</dbReference>
<protein>
    <recommendedName>
        <fullName evidence="1">VWFA domain-containing protein</fullName>
    </recommendedName>
</protein>
<sequence>MVCGPTAPQLCGHNVHVRGSCVVLDPALQPLRRLPATTPECPRRRSDIAVLVDGSGSISRQDFSTMKNFMLEVMRRFQGTDTQVRGHGGHRRG</sequence>
<keyword evidence="3" id="KW-1185">Reference proteome</keyword>
<accession>A0A1V4J7A5</accession>
<dbReference type="SUPFAM" id="SSF53300">
    <property type="entry name" value="vWA-like"/>
    <property type="match status" value="1"/>
</dbReference>